<dbReference type="Pfam" id="PF08205">
    <property type="entry name" value="C2-set_2"/>
    <property type="match status" value="1"/>
</dbReference>
<evidence type="ECO:0000313" key="7">
    <source>
        <dbReference type="EMBL" id="WAR05434.1"/>
    </source>
</evidence>
<proteinExistence type="predicted"/>
<evidence type="ECO:0000259" key="6">
    <source>
        <dbReference type="Pfam" id="PF08205"/>
    </source>
</evidence>
<dbReference type="EMBL" id="CP111016">
    <property type="protein sequence ID" value="WAR05434.1"/>
    <property type="molecule type" value="Genomic_DNA"/>
</dbReference>
<evidence type="ECO:0000256" key="1">
    <source>
        <dbReference type="ARBA" id="ARBA00004479"/>
    </source>
</evidence>
<dbReference type="Proteomes" id="UP001164746">
    <property type="component" value="Chromosome 5"/>
</dbReference>
<dbReference type="Gene3D" id="2.60.40.10">
    <property type="entry name" value="Immunoglobulins"/>
    <property type="match status" value="1"/>
</dbReference>
<dbReference type="InterPro" id="IPR051275">
    <property type="entry name" value="Cell_adhesion_signaling"/>
</dbReference>
<keyword evidence="2" id="KW-0472">Membrane</keyword>
<dbReference type="InterPro" id="IPR013162">
    <property type="entry name" value="CD80_C2-set"/>
</dbReference>
<organism evidence="7 8">
    <name type="scientific">Mya arenaria</name>
    <name type="common">Soft-shell clam</name>
    <dbReference type="NCBI Taxonomy" id="6604"/>
    <lineage>
        <taxon>Eukaryota</taxon>
        <taxon>Metazoa</taxon>
        <taxon>Spiralia</taxon>
        <taxon>Lophotrochozoa</taxon>
        <taxon>Mollusca</taxon>
        <taxon>Bivalvia</taxon>
        <taxon>Autobranchia</taxon>
        <taxon>Heteroconchia</taxon>
        <taxon>Euheterodonta</taxon>
        <taxon>Imparidentia</taxon>
        <taxon>Neoheterodontei</taxon>
        <taxon>Myida</taxon>
        <taxon>Myoidea</taxon>
        <taxon>Myidae</taxon>
        <taxon>Mya</taxon>
    </lineage>
</organism>
<accession>A0ABY7EAI9</accession>
<reference evidence="7" key="1">
    <citation type="submission" date="2022-11" db="EMBL/GenBank/DDBJ databases">
        <title>Centuries of genome instability and evolution in soft-shell clam transmissible cancer (bioRxiv).</title>
        <authorList>
            <person name="Hart S.F.M."/>
            <person name="Yonemitsu M.A."/>
            <person name="Giersch R.M."/>
            <person name="Beal B.F."/>
            <person name="Arriagada G."/>
            <person name="Davis B.W."/>
            <person name="Ostrander E.A."/>
            <person name="Goff S.P."/>
            <person name="Metzger M.J."/>
        </authorList>
    </citation>
    <scope>NUCLEOTIDE SEQUENCE</scope>
    <source>
        <strain evidence="7">MELC-2E11</strain>
        <tissue evidence="7">Siphon/mantle</tissue>
    </source>
</reference>
<evidence type="ECO:0000256" key="5">
    <source>
        <dbReference type="ARBA" id="ARBA00023319"/>
    </source>
</evidence>
<dbReference type="InterPro" id="IPR013783">
    <property type="entry name" value="Ig-like_fold"/>
</dbReference>
<evidence type="ECO:0000256" key="4">
    <source>
        <dbReference type="ARBA" id="ARBA00023180"/>
    </source>
</evidence>
<dbReference type="SUPFAM" id="SSF48726">
    <property type="entry name" value="Immunoglobulin"/>
    <property type="match status" value="1"/>
</dbReference>
<evidence type="ECO:0000256" key="2">
    <source>
        <dbReference type="ARBA" id="ARBA00023136"/>
    </source>
</evidence>
<evidence type="ECO:0000256" key="3">
    <source>
        <dbReference type="ARBA" id="ARBA00023157"/>
    </source>
</evidence>
<comment type="subcellular location">
    <subcellularLocation>
        <location evidence="1">Membrane</location>
        <topology evidence="1">Single-pass type I membrane protein</topology>
    </subcellularLocation>
</comment>
<evidence type="ECO:0000313" key="8">
    <source>
        <dbReference type="Proteomes" id="UP001164746"/>
    </source>
</evidence>
<keyword evidence="4" id="KW-0325">Glycoprotein</keyword>
<keyword evidence="3" id="KW-1015">Disulfide bond</keyword>
<keyword evidence="5" id="KW-0393">Immunoglobulin domain</keyword>
<feature type="domain" description="CD80-like immunoglobulin C2-set" evidence="6">
    <location>
        <begin position="13"/>
        <end position="91"/>
    </location>
</feature>
<dbReference type="PANTHER" id="PTHR11640">
    <property type="entry name" value="NEPHRIN"/>
    <property type="match status" value="1"/>
</dbReference>
<sequence>MVFPVGSYVSVIENTARQFRCETSAGNPQATVEWYKDNGTLDRADDTEITTGIEKDTRASGTLIVNIGKLTLSVLRSDQEVGVYCKANNGGDWLYSSTVVLDIQYEPTDPKVSYKGSEVTSPVRVISGRSMTLTCSSTGNPSPLTLGCTLVETHIVAPRSLWPAC</sequence>
<keyword evidence="8" id="KW-1185">Reference proteome</keyword>
<protein>
    <recommendedName>
        <fullName evidence="6">CD80-like immunoglobulin C2-set domain-containing protein</fullName>
    </recommendedName>
</protein>
<gene>
    <name evidence="7" type="ORF">MAR_020803</name>
</gene>
<dbReference type="InterPro" id="IPR036179">
    <property type="entry name" value="Ig-like_dom_sf"/>
</dbReference>
<name>A0ABY7EAI9_MYAAR</name>